<dbReference type="STRING" id="1094466.KQS_07480"/>
<accession>H8XR06</accession>
<feature type="domain" description="NadR/Ttd14 AAA" evidence="1">
    <location>
        <begin position="6"/>
        <end position="168"/>
    </location>
</feature>
<dbReference type="Gene3D" id="3.40.50.300">
    <property type="entry name" value="P-loop containing nucleotide triphosphate hydrolases"/>
    <property type="match status" value="1"/>
</dbReference>
<protein>
    <recommendedName>
        <fullName evidence="1">NadR/Ttd14 AAA domain-containing protein</fullName>
    </recommendedName>
</protein>
<dbReference type="Proteomes" id="UP000007599">
    <property type="component" value="Chromosome I"/>
</dbReference>
<proteinExistence type="predicted"/>
<reference evidence="2 3" key="1">
    <citation type="journal article" date="2012" name="J. Bacteriol.">
        <title>Complete Genome Sequence of Flavobacterium indicum GPSTA100-9T, Isolated from Warm Spring Water.</title>
        <authorList>
            <person name="Barbier P."/>
            <person name="Houel A."/>
            <person name="Loux V."/>
            <person name="Poulain J."/>
            <person name="Bernardet J.F."/>
            <person name="Touchon M."/>
            <person name="Duchaud E."/>
        </authorList>
    </citation>
    <scope>NUCLEOTIDE SEQUENCE [LARGE SCALE GENOMIC DNA]</scope>
    <source>
        <strain evidence="3">DSM 17447 / CIP 109464 / GPTSA100-9</strain>
    </source>
</reference>
<dbReference type="SUPFAM" id="SSF52540">
    <property type="entry name" value="P-loop containing nucleoside triphosphate hydrolases"/>
    <property type="match status" value="1"/>
</dbReference>
<dbReference type="eggNOG" id="COG3911">
    <property type="taxonomic scope" value="Bacteria"/>
</dbReference>
<dbReference type="InterPro" id="IPR027417">
    <property type="entry name" value="P-loop_NTPase"/>
</dbReference>
<dbReference type="HOGENOM" id="CLU_114480_0_0_10"/>
<evidence type="ECO:0000259" key="1">
    <source>
        <dbReference type="Pfam" id="PF13521"/>
    </source>
</evidence>
<sequence length="176" mass="20737">MNKKIILLIGGPSSGKTTLINHLEEEGYICYPEISREVTLKAREQGIDQLFLTNPMLFSEMLLDGRIEQFENALKEEKTVFIDRGIPDVVAYMDFIGDTYPEKFIEACKKYKYDKIFLLPPWEEIYTSDSERYESYEQAMQIHDFLVDTYTKYGYDLIEIPKVSVENRYQFIIDHL</sequence>
<keyword evidence="3" id="KW-1185">Reference proteome</keyword>
<dbReference type="Pfam" id="PF13521">
    <property type="entry name" value="AAA_28"/>
    <property type="match status" value="1"/>
</dbReference>
<dbReference type="RefSeq" id="WP_014388579.1">
    <property type="nucleotide sequence ID" value="NC_017025.1"/>
</dbReference>
<organism evidence="2 3">
    <name type="scientific">Flavobacterium indicum (strain DSM 17447 / CIP 109464 / GPTSA100-9)</name>
    <dbReference type="NCBI Taxonomy" id="1094466"/>
    <lineage>
        <taxon>Bacteria</taxon>
        <taxon>Pseudomonadati</taxon>
        <taxon>Bacteroidota</taxon>
        <taxon>Flavobacteriia</taxon>
        <taxon>Flavobacteriales</taxon>
        <taxon>Flavobacteriaceae</taxon>
        <taxon>Flavobacterium</taxon>
    </lineage>
</organism>
<dbReference type="AlphaFoldDB" id="H8XR06"/>
<dbReference type="EMBL" id="HE774682">
    <property type="protein sequence ID" value="CCG53454.1"/>
    <property type="molecule type" value="Genomic_DNA"/>
</dbReference>
<dbReference type="InterPro" id="IPR038727">
    <property type="entry name" value="NadR/Ttd14_AAA_dom"/>
</dbReference>
<dbReference type="PATRIC" id="fig|1094466.5.peg.1471"/>
<dbReference type="OrthoDB" id="5638848at2"/>
<evidence type="ECO:0000313" key="3">
    <source>
        <dbReference type="Proteomes" id="UP000007599"/>
    </source>
</evidence>
<name>H8XR06_FLAIG</name>
<dbReference type="KEGG" id="fin:KQS_07480"/>
<gene>
    <name evidence="2" type="ordered locus">KQS_07480</name>
</gene>
<reference evidence="3" key="2">
    <citation type="submission" date="2012-03" db="EMBL/GenBank/DDBJ databases">
        <title>Complete genome sequence of Flavobacterium indicum GPTSA100-9T, isolated from warm spring water.</title>
        <authorList>
            <person name="Barbier P."/>
            <person name="Houel A."/>
            <person name="Loux V."/>
            <person name="Poulain J."/>
            <person name="Bernardet J.-F."/>
            <person name="Touchon M."/>
            <person name="Duchaud E."/>
        </authorList>
    </citation>
    <scope>NUCLEOTIDE SEQUENCE [LARGE SCALE GENOMIC DNA]</scope>
    <source>
        <strain evidence="3">DSM 17447 / CIP 109464 / GPTSA100-9</strain>
    </source>
</reference>
<evidence type="ECO:0000313" key="2">
    <source>
        <dbReference type="EMBL" id="CCG53454.1"/>
    </source>
</evidence>